<keyword evidence="2" id="KW-0812">Transmembrane</keyword>
<feature type="transmembrane region" description="Helical" evidence="2">
    <location>
        <begin position="146"/>
        <end position="166"/>
    </location>
</feature>
<dbReference type="Gene3D" id="2.30.32.30">
    <property type="entry name" value="CBM10"/>
    <property type="match status" value="1"/>
</dbReference>
<accession>A0A1Y1XFP4</accession>
<comment type="caution">
    <text evidence="5">The sequence shown here is derived from an EMBL/GenBank/DDBJ whole genome shotgun (WGS) entry which is preliminary data.</text>
</comment>
<dbReference type="EMBL" id="MCFG01000049">
    <property type="protein sequence ID" value="ORX84579.1"/>
    <property type="molecule type" value="Genomic_DNA"/>
</dbReference>
<feature type="domain" description="CBM10" evidence="4">
    <location>
        <begin position="19"/>
        <end position="60"/>
    </location>
</feature>
<evidence type="ECO:0000259" key="4">
    <source>
        <dbReference type="PROSITE" id="PS51763"/>
    </source>
</evidence>
<dbReference type="GO" id="GO:0030248">
    <property type="term" value="F:cellulose binding"/>
    <property type="evidence" value="ECO:0007669"/>
    <property type="project" value="InterPro"/>
</dbReference>
<name>A0A1Y1XFP4_9FUNG</name>
<reference evidence="5 6" key="1">
    <citation type="submission" date="2016-08" db="EMBL/GenBank/DDBJ databases">
        <title>A Parts List for Fungal Cellulosomes Revealed by Comparative Genomics.</title>
        <authorList>
            <consortium name="DOE Joint Genome Institute"/>
            <person name="Haitjema C.H."/>
            <person name="Gilmore S.P."/>
            <person name="Henske J.K."/>
            <person name="Solomon K.V."/>
            <person name="De Groot R."/>
            <person name="Kuo A."/>
            <person name="Mondo S.J."/>
            <person name="Salamov A.A."/>
            <person name="Labutti K."/>
            <person name="Zhao Z."/>
            <person name="Chiniquy J."/>
            <person name="Barry K."/>
            <person name="Brewer H.M."/>
            <person name="Purvine S.O."/>
            <person name="Wright A.T."/>
            <person name="Boxma B."/>
            <person name="Van Alen T."/>
            <person name="Hackstein J.H."/>
            <person name="Baker S.E."/>
            <person name="Grigoriev I.V."/>
            <person name="O'Malley M.A."/>
        </authorList>
    </citation>
    <scope>NUCLEOTIDE SEQUENCE [LARGE SCALE GENOMIC DNA]</scope>
    <source>
        <strain evidence="5 6">S4</strain>
    </source>
</reference>
<feature type="chain" id="PRO_5012372610" description="CBM10 domain-containing protein" evidence="3">
    <location>
        <begin position="25"/>
        <end position="169"/>
    </location>
</feature>
<feature type="signal peptide" evidence="3">
    <location>
        <begin position="1"/>
        <end position="24"/>
    </location>
</feature>
<reference evidence="5 6" key="2">
    <citation type="submission" date="2016-08" db="EMBL/GenBank/DDBJ databases">
        <title>Pervasive Adenine N6-methylation of Active Genes in Fungi.</title>
        <authorList>
            <consortium name="DOE Joint Genome Institute"/>
            <person name="Mondo S.J."/>
            <person name="Dannebaum R.O."/>
            <person name="Kuo R.C."/>
            <person name="Labutti K."/>
            <person name="Haridas S."/>
            <person name="Kuo A."/>
            <person name="Salamov A."/>
            <person name="Ahrendt S.R."/>
            <person name="Lipzen A."/>
            <person name="Sullivan W."/>
            <person name="Andreopoulos W.B."/>
            <person name="Clum A."/>
            <person name="Lindquist E."/>
            <person name="Daum C."/>
            <person name="Ramamoorthy G.K."/>
            <person name="Gryganskyi A."/>
            <person name="Culley D."/>
            <person name="Magnuson J.K."/>
            <person name="James T.Y."/>
            <person name="O'Malley M.A."/>
            <person name="Stajich J.E."/>
            <person name="Spatafora J.W."/>
            <person name="Visel A."/>
            <person name="Grigoriev I.V."/>
        </authorList>
    </citation>
    <scope>NUCLEOTIDE SEQUENCE [LARGE SCALE GENOMIC DNA]</scope>
    <source>
        <strain evidence="5 6">S4</strain>
    </source>
</reference>
<keyword evidence="2" id="KW-0472">Membrane</keyword>
<proteinExistence type="predicted"/>
<evidence type="ECO:0000256" key="3">
    <source>
        <dbReference type="SAM" id="SignalP"/>
    </source>
</evidence>
<keyword evidence="2" id="KW-1133">Transmembrane helix</keyword>
<dbReference type="PROSITE" id="PS51763">
    <property type="entry name" value="CBM10"/>
    <property type="match status" value="1"/>
</dbReference>
<evidence type="ECO:0000256" key="1">
    <source>
        <dbReference type="ARBA" id="ARBA00022801"/>
    </source>
</evidence>
<dbReference type="InterPro" id="IPR036601">
    <property type="entry name" value="CBM10_sf"/>
</dbReference>
<dbReference type="OrthoDB" id="2139769at2759"/>
<dbReference type="AlphaFoldDB" id="A0A1Y1XFP4"/>
<keyword evidence="3" id="KW-0732">Signal</keyword>
<organism evidence="5 6">
    <name type="scientific">Anaeromyces robustus</name>
    <dbReference type="NCBI Taxonomy" id="1754192"/>
    <lineage>
        <taxon>Eukaryota</taxon>
        <taxon>Fungi</taxon>
        <taxon>Fungi incertae sedis</taxon>
        <taxon>Chytridiomycota</taxon>
        <taxon>Chytridiomycota incertae sedis</taxon>
        <taxon>Neocallimastigomycetes</taxon>
        <taxon>Neocallimastigales</taxon>
        <taxon>Neocallimastigaceae</taxon>
        <taxon>Anaeromyces</taxon>
    </lineage>
</organism>
<gene>
    <name evidence="5" type="ORF">BCR32DRAFT_266202</name>
</gene>
<dbReference type="GO" id="GO:0016787">
    <property type="term" value="F:hydrolase activity"/>
    <property type="evidence" value="ECO:0007669"/>
    <property type="project" value="UniProtKB-KW"/>
</dbReference>
<dbReference type="Proteomes" id="UP000193944">
    <property type="component" value="Unassembled WGS sequence"/>
</dbReference>
<sequence>MEKIKKVNLILLFIIIFIIPKIKCDLSDFPVCKTCKITGEGSYDKDVKFGWENEQSCIIDKNKCKNIMDLGYCLGYTVSYESMGTSYGIENDKTCIIDPISKNYTICKGCNIVNEEPSHSWGNENNKTCLIDMYICKKDTIGDRSYPYFLFLFDFGLVFLISWTVFKYL</sequence>
<evidence type="ECO:0000313" key="6">
    <source>
        <dbReference type="Proteomes" id="UP000193944"/>
    </source>
</evidence>
<evidence type="ECO:0000313" key="5">
    <source>
        <dbReference type="EMBL" id="ORX84579.1"/>
    </source>
</evidence>
<protein>
    <recommendedName>
        <fullName evidence="4">CBM10 domain-containing protein</fullName>
    </recommendedName>
</protein>
<dbReference type="GO" id="GO:0005975">
    <property type="term" value="P:carbohydrate metabolic process"/>
    <property type="evidence" value="ECO:0007669"/>
    <property type="project" value="InterPro"/>
</dbReference>
<keyword evidence="6" id="KW-1185">Reference proteome</keyword>
<evidence type="ECO:0000256" key="2">
    <source>
        <dbReference type="SAM" id="Phobius"/>
    </source>
</evidence>
<keyword evidence="1" id="KW-0378">Hydrolase</keyword>
<dbReference type="InterPro" id="IPR002883">
    <property type="entry name" value="CBM10/Dockerin_dom"/>
</dbReference>